<dbReference type="InterPro" id="IPR006026">
    <property type="entry name" value="Peptidase_Metallo"/>
</dbReference>
<gene>
    <name evidence="9" type="ORF">A7K95_00735</name>
    <name evidence="8" type="ORF">GA842_00055</name>
</gene>
<evidence type="ECO:0000313" key="9">
    <source>
        <dbReference type="EMBL" id="OAD63636.1"/>
    </source>
</evidence>
<reference evidence="9 10" key="1">
    <citation type="submission" date="2016-05" db="EMBL/GenBank/DDBJ databases">
        <title>Draft genome sequence of Pediococcus parvulus 2.6, a probiotic beta-glucan producer strain.</title>
        <authorList>
            <person name="Mohedano M.L."/>
            <person name="Perez-Ramos A."/>
            <person name="Duenas M.T."/>
            <person name="Lamontanara A."/>
            <person name="Orru L."/>
            <person name="Spano G."/>
            <person name="Capozzi V."/>
            <person name="Lopez P."/>
        </authorList>
    </citation>
    <scope>NUCLEOTIDE SEQUENCE [LARGE SCALE GENOMIC DNA]</scope>
    <source>
        <strain evidence="9 10">2.6</strain>
    </source>
</reference>
<keyword evidence="2" id="KW-0479">Metal-binding</keyword>
<dbReference type="AlphaFoldDB" id="A0AAP5WF16"/>
<feature type="domain" description="Peptidase metallopeptidase" evidence="7">
    <location>
        <begin position="82"/>
        <end position="233"/>
    </location>
</feature>
<comment type="caution">
    <text evidence="8">The sequence shown here is derived from an EMBL/GenBank/DDBJ whole genome shotgun (WGS) entry which is preliminary data.</text>
</comment>
<dbReference type="Pfam" id="PF00413">
    <property type="entry name" value="Peptidase_M10"/>
    <property type="match status" value="1"/>
</dbReference>
<keyword evidence="10" id="KW-1185">Reference proteome</keyword>
<dbReference type="PANTHER" id="PTHR10201:SF323">
    <property type="entry name" value="MATRIX METALLOPROTEINASE-21"/>
    <property type="match status" value="1"/>
</dbReference>
<feature type="transmembrane region" description="Helical" evidence="6">
    <location>
        <begin position="6"/>
        <end position="24"/>
    </location>
</feature>
<dbReference type="GO" id="GO:0008270">
    <property type="term" value="F:zinc ion binding"/>
    <property type="evidence" value="ECO:0007669"/>
    <property type="project" value="InterPro"/>
</dbReference>
<sequence length="235" mass="26055">MKHRGIVWVAMLVMVLYLLIGKNYQEATKKFASDFKQQVTQVISNINPQKIIKNYQINTETSKATTKSASKTATPIESVVQGHSLANVYYYQFATTIPSHVKKVFEQAVREYNRTGIVKLVAGKGTQKQNQIFFSIYNKKMTTSNQGTIELGHGGPEVIQQTGVNAYTVNHAKASLNVRYAESVQLSMAVHELGHALGLDHSSNRNSVMYPVDQGKTRLSSGDLEGLKAIYQGNN</sequence>
<protein>
    <submittedName>
        <fullName evidence="8">Matrixin family metalloprotease</fullName>
    </submittedName>
</protein>
<dbReference type="PANTHER" id="PTHR10201">
    <property type="entry name" value="MATRIX METALLOPROTEINASE"/>
    <property type="match status" value="1"/>
</dbReference>
<evidence type="ECO:0000256" key="3">
    <source>
        <dbReference type="ARBA" id="ARBA00022801"/>
    </source>
</evidence>
<evidence type="ECO:0000256" key="6">
    <source>
        <dbReference type="SAM" id="Phobius"/>
    </source>
</evidence>
<keyword evidence="3" id="KW-0378">Hydrolase</keyword>
<accession>A0AAP5WF16</accession>
<dbReference type="EMBL" id="WERX01000001">
    <property type="protein sequence ID" value="MDV7693290.1"/>
    <property type="molecule type" value="Genomic_DNA"/>
</dbReference>
<dbReference type="Proteomes" id="UP000077280">
    <property type="component" value="Unassembled WGS sequence"/>
</dbReference>
<evidence type="ECO:0000313" key="8">
    <source>
        <dbReference type="EMBL" id="MDV7693290.1"/>
    </source>
</evidence>
<keyword evidence="5 8" id="KW-0482">Metalloprotease</keyword>
<dbReference type="GO" id="GO:0006508">
    <property type="term" value="P:proteolysis"/>
    <property type="evidence" value="ECO:0007669"/>
    <property type="project" value="UniProtKB-KW"/>
</dbReference>
<dbReference type="RefSeq" id="WP_068807302.1">
    <property type="nucleotide sequence ID" value="NZ_CP158977.1"/>
</dbReference>
<dbReference type="Proteomes" id="UP001275867">
    <property type="component" value="Unassembled WGS sequence"/>
</dbReference>
<keyword evidence="4" id="KW-0862">Zinc</keyword>
<evidence type="ECO:0000256" key="1">
    <source>
        <dbReference type="ARBA" id="ARBA00022670"/>
    </source>
</evidence>
<name>A0AAP5WF16_9LACO</name>
<evidence type="ECO:0000256" key="5">
    <source>
        <dbReference type="ARBA" id="ARBA00023049"/>
    </source>
</evidence>
<keyword evidence="1" id="KW-0645">Protease</keyword>
<proteinExistence type="predicted"/>
<dbReference type="EMBL" id="LXND01000061">
    <property type="protein sequence ID" value="OAD63636.1"/>
    <property type="molecule type" value="Genomic_DNA"/>
</dbReference>
<evidence type="ECO:0000313" key="11">
    <source>
        <dbReference type="Proteomes" id="UP001275867"/>
    </source>
</evidence>
<keyword evidence="6" id="KW-0472">Membrane</keyword>
<evidence type="ECO:0000256" key="2">
    <source>
        <dbReference type="ARBA" id="ARBA00022723"/>
    </source>
</evidence>
<dbReference type="SUPFAM" id="SSF55486">
    <property type="entry name" value="Metalloproteases ('zincins'), catalytic domain"/>
    <property type="match status" value="1"/>
</dbReference>
<dbReference type="InterPro" id="IPR001818">
    <property type="entry name" value="Pept_M10_metallopeptidase"/>
</dbReference>
<evidence type="ECO:0000259" key="7">
    <source>
        <dbReference type="SMART" id="SM00235"/>
    </source>
</evidence>
<dbReference type="GO" id="GO:0004222">
    <property type="term" value="F:metalloendopeptidase activity"/>
    <property type="evidence" value="ECO:0007669"/>
    <property type="project" value="InterPro"/>
</dbReference>
<evidence type="ECO:0000313" key="10">
    <source>
        <dbReference type="Proteomes" id="UP000077280"/>
    </source>
</evidence>
<evidence type="ECO:0000256" key="4">
    <source>
        <dbReference type="ARBA" id="ARBA00022833"/>
    </source>
</evidence>
<keyword evidence="6" id="KW-0812">Transmembrane</keyword>
<organism evidence="8 11">
    <name type="scientific">Pediococcus parvulus</name>
    <dbReference type="NCBI Taxonomy" id="54062"/>
    <lineage>
        <taxon>Bacteria</taxon>
        <taxon>Bacillati</taxon>
        <taxon>Bacillota</taxon>
        <taxon>Bacilli</taxon>
        <taxon>Lactobacillales</taxon>
        <taxon>Lactobacillaceae</taxon>
        <taxon>Pediococcus</taxon>
    </lineage>
</organism>
<dbReference type="SMART" id="SM00235">
    <property type="entry name" value="ZnMc"/>
    <property type="match status" value="1"/>
</dbReference>
<dbReference type="Gene3D" id="3.40.390.10">
    <property type="entry name" value="Collagenase (Catalytic Domain)"/>
    <property type="match status" value="1"/>
</dbReference>
<dbReference type="GO" id="GO:0031012">
    <property type="term" value="C:extracellular matrix"/>
    <property type="evidence" value="ECO:0007669"/>
    <property type="project" value="InterPro"/>
</dbReference>
<reference evidence="8" key="2">
    <citation type="submission" date="2019-10" db="EMBL/GenBank/DDBJ databases">
        <title>Malate fermentation in French cider.</title>
        <authorList>
            <person name="Cousin F.J."/>
            <person name="Medina Fernandez S."/>
            <person name="Misery B."/>
            <person name="Laplace J.-M."/>
            <person name="Cretenet M."/>
        </authorList>
    </citation>
    <scope>NUCLEOTIDE SEQUENCE</scope>
    <source>
        <strain evidence="8">UCMA15901</strain>
    </source>
</reference>
<keyword evidence="6" id="KW-1133">Transmembrane helix</keyword>
<dbReference type="InterPro" id="IPR024079">
    <property type="entry name" value="MetalloPept_cat_dom_sf"/>
</dbReference>